<dbReference type="AlphaFoldDB" id="A0A844AX59"/>
<keyword evidence="1" id="KW-0732">Signal</keyword>
<proteinExistence type="predicted"/>
<evidence type="ECO:0000256" key="1">
    <source>
        <dbReference type="SAM" id="SignalP"/>
    </source>
</evidence>
<gene>
    <name evidence="2" type="ORF">GHT07_17730</name>
</gene>
<dbReference type="InterPro" id="IPR021647">
    <property type="entry name" value="CusF_Ec"/>
</dbReference>
<evidence type="ECO:0008006" key="4">
    <source>
        <dbReference type="Google" id="ProtNLM"/>
    </source>
</evidence>
<accession>A0A844AX59</accession>
<dbReference type="Gene3D" id="2.40.50.320">
    <property type="entry name" value="Copper binding periplasmic protein CusF"/>
    <property type="match status" value="1"/>
</dbReference>
<protein>
    <recommendedName>
        <fullName evidence="4">Cu and Ag efflux protein CusF</fullName>
    </recommendedName>
</protein>
<reference evidence="2 3" key="1">
    <citation type="submission" date="2019-11" db="EMBL/GenBank/DDBJ databases">
        <title>Caenimonas koreensis gen. nov., sp. nov., isolated from activated sludge.</title>
        <authorList>
            <person name="Seung H.R."/>
        </authorList>
    </citation>
    <scope>NUCLEOTIDE SEQUENCE [LARGE SCALE GENOMIC DNA]</scope>
    <source>
        <strain evidence="2 3">EMB320</strain>
    </source>
</reference>
<dbReference type="Pfam" id="PF11604">
    <property type="entry name" value="CusF_Ec"/>
    <property type="match status" value="1"/>
</dbReference>
<feature type="chain" id="PRO_5032340314" description="Cu and Ag efflux protein CusF" evidence="1">
    <location>
        <begin position="22"/>
        <end position="102"/>
    </location>
</feature>
<evidence type="ECO:0000313" key="3">
    <source>
        <dbReference type="Proteomes" id="UP000487350"/>
    </source>
</evidence>
<dbReference type="EMBL" id="WJBU01000019">
    <property type="protein sequence ID" value="MRD49120.1"/>
    <property type="molecule type" value="Genomic_DNA"/>
</dbReference>
<dbReference type="InterPro" id="IPR042230">
    <property type="entry name" value="CusF_sf"/>
</dbReference>
<evidence type="ECO:0000313" key="2">
    <source>
        <dbReference type="EMBL" id="MRD49120.1"/>
    </source>
</evidence>
<feature type="signal peptide" evidence="1">
    <location>
        <begin position="1"/>
        <end position="21"/>
    </location>
</feature>
<organism evidence="2 3">
    <name type="scientific">Caenimonas koreensis DSM 17982</name>
    <dbReference type="NCBI Taxonomy" id="1121255"/>
    <lineage>
        <taxon>Bacteria</taxon>
        <taxon>Pseudomonadati</taxon>
        <taxon>Pseudomonadota</taxon>
        <taxon>Betaproteobacteria</taxon>
        <taxon>Burkholderiales</taxon>
        <taxon>Comamonadaceae</taxon>
        <taxon>Caenimonas</taxon>
    </lineage>
</organism>
<name>A0A844AX59_9BURK</name>
<dbReference type="Proteomes" id="UP000487350">
    <property type="component" value="Unassembled WGS sequence"/>
</dbReference>
<sequence length="102" mass="11056">MRKLALAVTLASAALATPALHAQAQASAAALTEGEVRKIDKENRKLTLRHAEIKNIDMPAMTMVFEVSDAAMLDRFKPGDKVRFAVSNERGKLTVTEIQPAP</sequence>
<comment type="caution">
    <text evidence="2">The sequence shown here is derived from an EMBL/GenBank/DDBJ whole genome shotgun (WGS) entry which is preliminary data.</text>
</comment>
<keyword evidence="3" id="KW-1185">Reference proteome</keyword>